<sequence>MQYAYDATVSSNVFSRQHRAESVTYPDGRVIFFDYDTANADYPSNRLSWVRKLREINGSLPNANSHKAWFKNWGQVRIVSPQ</sequence>
<evidence type="ECO:0000313" key="1">
    <source>
        <dbReference type="EMBL" id="GAG21198.1"/>
    </source>
</evidence>
<dbReference type="AlphaFoldDB" id="X0W9C2"/>
<dbReference type="EMBL" id="BARS01034347">
    <property type="protein sequence ID" value="GAG21198.1"/>
    <property type="molecule type" value="Genomic_DNA"/>
</dbReference>
<gene>
    <name evidence="1" type="ORF">S01H1_53066</name>
</gene>
<proteinExistence type="predicted"/>
<organism evidence="1">
    <name type="scientific">marine sediment metagenome</name>
    <dbReference type="NCBI Taxonomy" id="412755"/>
    <lineage>
        <taxon>unclassified sequences</taxon>
        <taxon>metagenomes</taxon>
        <taxon>ecological metagenomes</taxon>
    </lineage>
</organism>
<reference evidence="1" key="1">
    <citation type="journal article" date="2014" name="Front. Microbiol.">
        <title>High frequency of phylogenetically diverse reductive dehalogenase-homologous genes in deep subseafloor sedimentary metagenomes.</title>
        <authorList>
            <person name="Kawai M."/>
            <person name="Futagami T."/>
            <person name="Toyoda A."/>
            <person name="Takaki Y."/>
            <person name="Nishi S."/>
            <person name="Hori S."/>
            <person name="Arai W."/>
            <person name="Tsubouchi T."/>
            <person name="Morono Y."/>
            <person name="Uchiyama I."/>
            <person name="Ito T."/>
            <person name="Fujiyama A."/>
            <person name="Inagaki F."/>
            <person name="Takami H."/>
        </authorList>
    </citation>
    <scope>NUCLEOTIDE SEQUENCE</scope>
    <source>
        <strain evidence="1">Expedition CK06-06</strain>
    </source>
</reference>
<accession>X0W9C2</accession>
<protein>
    <submittedName>
        <fullName evidence="1">Uncharacterized protein</fullName>
    </submittedName>
</protein>
<comment type="caution">
    <text evidence="1">The sequence shown here is derived from an EMBL/GenBank/DDBJ whole genome shotgun (WGS) entry which is preliminary data.</text>
</comment>
<name>X0W9C2_9ZZZZ</name>